<evidence type="ECO:0000313" key="3">
    <source>
        <dbReference type="Proteomes" id="UP000010988"/>
    </source>
</evidence>
<dbReference type="SUPFAM" id="SSF51679">
    <property type="entry name" value="Bacterial luciferase-like"/>
    <property type="match status" value="1"/>
</dbReference>
<dbReference type="Gene3D" id="3.20.20.30">
    <property type="entry name" value="Luciferase-like domain"/>
    <property type="match status" value="1"/>
</dbReference>
<dbReference type="GO" id="GO:0016705">
    <property type="term" value="F:oxidoreductase activity, acting on paired donors, with incorporation or reduction of molecular oxygen"/>
    <property type="evidence" value="ECO:0007669"/>
    <property type="project" value="InterPro"/>
</dbReference>
<dbReference type="InterPro" id="IPR050766">
    <property type="entry name" value="Bact_Lucif_Oxidored"/>
</dbReference>
<proteinExistence type="predicted"/>
<evidence type="ECO:0000313" key="2">
    <source>
        <dbReference type="EMBL" id="GAC50746.1"/>
    </source>
</evidence>
<dbReference type="Pfam" id="PF00296">
    <property type="entry name" value="Bac_luciferase"/>
    <property type="match status" value="1"/>
</dbReference>
<dbReference type="InterPro" id="IPR011251">
    <property type="entry name" value="Luciferase-like_dom"/>
</dbReference>
<comment type="caution">
    <text evidence="2">The sequence shown here is derived from an EMBL/GenBank/DDBJ whole genome shotgun (WGS) entry which is preliminary data.</text>
</comment>
<gene>
    <name evidence="2" type="ORF">GOACH_29_00340</name>
</gene>
<keyword evidence="3" id="KW-1185">Reference proteome</keyword>
<dbReference type="AlphaFoldDB" id="L7KQF9"/>
<dbReference type="eggNOG" id="COG2141">
    <property type="taxonomic scope" value="Bacteria"/>
</dbReference>
<dbReference type="GO" id="GO:0005829">
    <property type="term" value="C:cytosol"/>
    <property type="evidence" value="ECO:0007669"/>
    <property type="project" value="TreeGrafter"/>
</dbReference>
<dbReference type="InterPro" id="IPR036661">
    <property type="entry name" value="Luciferase-like_sf"/>
</dbReference>
<dbReference type="STRING" id="1220583.GOACH_29_00340"/>
<dbReference type="EMBL" id="BANR01000029">
    <property type="protein sequence ID" value="GAC50746.1"/>
    <property type="molecule type" value="Genomic_DNA"/>
</dbReference>
<dbReference type="Proteomes" id="UP000010988">
    <property type="component" value="Unassembled WGS sequence"/>
</dbReference>
<dbReference type="PANTHER" id="PTHR30137:SF6">
    <property type="entry name" value="LUCIFERASE-LIKE MONOOXYGENASE"/>
    <property type="match status" value="1"/>
</dbReference>
<dbReference type="RefSeq" id="WP_005179081.1">
    <property type="nucleotide sequence ID" value="NZ_BANR01000029.1"/>
</dbReference>
<reference evidence="2 3" key="1">
    <citation type="submission" date="2012-12" db="EMBL/GenBank/DDBJ databases">
        <title>Whole genome shotgun sequence of Gordonia aichiensis NBRC 108223.</title>
        <authorList>
            <person name="Isaki-Nakamura S."/>
            <person name="Hosoyama A."/>
            <person name="Tsuchikane K."/>
            <person name="Ando Y."/>
            <person name="Baba S."/>
            <person name="Ohji S."/>
            <person name="Hamada M."/>
            <person name="Tamura T."/>
            <person name="Yamazoe A."/>
            <person name="Yamazaki S."/>
            <person name="Fujita N."/>
        </authorList>
    </citation>
    <scope>NUCLEOTIDE SEQUENCE [LARGE SCALE GENOMIC DNA]</scope>
    <source>
        <strain evidence="2 3">NBRC 108223</strain>
    </source>
</reference>
<accession>L7KQF9</accession>
<dbReference type="PANTHER" id="PTHR30137">
    <property type="entry name" value="LUCIFERASE-LIKE MONOOXYGENASE"/>
    <property type="match status" value="1"/>
</dbReference>
<evidence type="ECO:0000259" key="1">
    <source>
        <dbReference type="Pfam" id="PF00296"/>
    </source>
</evidence>
<feature type="domain" description="Luciferase-like" evidence="1">
    <location>
        <begin position="1"/>
        <end position="325"/>
    </location>
</feature>
<dbReference type="OrthoDB" id="5241801at2"/>
<organism evidence="2 3">
    <name type="scientific">Gordonia aichiensis NBRC 108223</name>
    <dbReference type="NCBI Taxonomy" id="1220583"/>
    <lineage>
        <taxon>Bacteria</taxon>
        <taxon>Bacillati</taxon>
        <taxon>Actinomycetota</taxon>
        <taxon>Actinomycetes</taxon>
        <taxon>Mycobacteriales</taxon>
        <taxon>Gordoniaceae</taxon>
        <taxon>Gordonia</taxon>
    </lineage>
</organism>
<name>L7KQF9_9ACTN</name>
<protein>
    <recommendedName>
        <fullName evidence="1">Luciferase-like domain-containing protein</fullName>
    </recommendedName>
</protein>
<sequence>MKFGIISEAQVNRGMSYGVRLRETIKELVFAEEMGFDFIGTSEQHFMEGQWSVSAPEVVMPILADRTSSIRVRQMAITSLGFNHPLRVAERVATMDILSNGRFEFATARSNNEKYMRGFGIDPNKTREEWREHIEIVIRALTQESVTFHGEYYDIDDVAINPRLESQDLPPIYVTATSPESHYNAGKLGLGVMTADSYLGWEYQQMVIDEYRRGLKEAAPLDNLYPVNPHVTGFTFPAYCAESTEKAFDDAAVTMRALLKSVEDLAAGLAGTNAPGYQYWQKLYENIRDRGNDLQYLNETTPMLMVGDPDFFVERCERLEGMGIDEVVLKIDGYGHSKTLKTIEMIGKYVIPHFKARKGSIPENAFTRVGIEGVGKFEL</sequence>